<keyword evidence="3" id="KW-1185">Reference proteome</keyword>
<evidence type="ECO:0000313" key="3">
    <source>
        <dbReference type="Proteomes" id="UP000286715"/>
    </source>
</evidence>
<gene>
    <name evidence="2" type="ORF">JCM31826_06350</name>
</gene>
<dbReference type="InterPro" id="IPR014922">
    <property type="entry name" value="YdhG-like"/>
</dbReference>
<dbReference type="EMBL" id="BHZE01000004">
    <property type="protein sequence ID" value="GCD77153.1"/>
    <property type="molecule type" value="Genomic_DNA"/>
</dbReference>
<dbReference type="Proteomes" id="UP000286715">
    <property type="component" value="Unassembled WGS sequence"/>
</dbReference>
<evidence type="ECO:0000313" key="2">
    <source>
        <dbReference type="EMBL" id="GCD77153.1"/>
    </source>
</evidence>
<dbReference type="InterPro" id="IPR016786">
    <property type="entry name" value="YdeI_bac"/>
</dbReference>
<dbReference type="Pfam" id="PF13376">
    <property type="entry name" value="OmdA"/>
    <property type="match status" value="1"/>
</dbReference>
<accession>A0A401XJH7</accession>
<dbReference type="RefSeq" id="WP_124397212.1">
    <property type="nucleotide sequence ID" value="NZ_BHZE01000004.1"/>
</dbReference>
<dbReference type="PIRSF" id="PIRSF021308">
    <property type="entry name" value="UCP021308"/>
    <property type="match status" value="1"/>
</dbReference>
<comment type="caution">
    <text evidence="2">The sequence shown here is derived from an EMBL/GenBank/DDBJ whole genome shotgun (WGS) entry which is preliminary data.</text>
</comment>
<proteinExistence type="predicted"/>
<dbReference type="SUPFAM" id="SSF159888">
    <property type="entry name" value="YdhG-like"/>
    <property type="match status" value="1"/>
</dbReference>
<feature type="domain" description="YdhG-like" evidence="1">
    <location>
        <begin position="34"/>
        <end position="129"/>
    </location>
</feature>
<dbReference type="OrthoDB" id="214150at2"/>
<dbReference type="Gene3D" id="3.90.1150.200">
    <property type="match status" value="1"/>
</dbReference>
<name>A0A401XJH7_9FLAO</name>
<reference evidence="2 3" key="1">
    <citation type="submission" date="2018-11" db="EMBL/GenBank/DDBJ databases">
        <title>Schleiferia aggregans sp. nov., a moderately thermophilic heterotrophic bacterium isolated from microbial mats at a terrestrial hot spring.</title>
        <authorList>
            <person name="Iino T."/>
            <person name="Ohkuma M."/>
            <person name="Haruta S."/>
        </authorList>
    </citation>
    <scope>NUCLEOTIDE SEQUENCE [LARGE SCALE GENOMIC DNA]</scope>
    <source>
        <strain evidence="2 3">LA</strain>
    </source>
</reference>
<dbReference type="Pfam" id="PF08818">
    <property type="entry name" value="DUF1801"/>
    <property type="match status" value="1"/>
</dbReference>
<sequence length="213" mass="24339">MNRKPENVTHYLQSGCGRCERWNTANCSVIIHNSVLLALINLLRSTTLKEEIKWNAPCYTYNGKNVAIVGAFRDYCVLSFFKGALLHDPKGLLVKPGENTQVGRVIRFTDTTQVEQHREDILYLIAQAIQLESSVKKVTFKQNSPPEVEEFTQKLESVSGLKKAFYQLTPGRQKAYLLYFAEPKTPEARLRRIEKCIPLILQGKGLYDKYKAK</sequence>
<dbReference type="AlphaFoldDB" id="A0A401XJH7"/>
<evidence type="ECO:0000259" key="1">
    <source>
        <dbReference type="Pfam" id="PF08818"/>
    </source>
</evidence>
<protein>
    <recommendedName>
        <fullName evidence="1">YdhG-like domain-containing protein</fullName>
    </recommendedName>
</protein>
<organism evidence="2 3">
    <name type="scientific">Thermaurantimonas aggregans</name>
    <dbReference type="NCBI Taxonomy" id="2173829"/>
    <lineage>
        <taxon>Bacteria</taxon>
        <taxon>Pseudomonadati</taxon>
        <taxon>Bacteroidota</taxon>
        <taxon>Flavobacteriia</taxon>
        <taxon>Flavobacteriales</taxon>
        <taxon>Schleiferiaceae</taxon>
        <taxon>Thermaurantimonas</taxon>
    </lineage>
</organism>